<keyword evidence="1" id="KW-0812">Transmembrane</keyword>
<dbReference type="KEGG" id="fox:FOXG_19020"/>
<dbReference type="EMBL" id="DS231700">
    <property type="protein sequence ID" value="KNB02370.1"/>
    <property type="molecule type" value="Genomic_DNA"/>
</dbReference>
<feature type="transmembrane region" description="Helical" evidence="1">
    <location>
        <begin position="49"/>
        <end position="68"/>
    </location>
</feature>
<dbReference type="VEuPathDB" id="FungiDB:FOXG_19020"/>
<gene>
    <name evidence="2" type="ORF">FOXG_19020</name>
</gene>
<evidence type="ECO:0008006" key="4">
    <source>
        <dbReference type="Google" id="ProtNLM"/>
    </source>
</evidence>
<dbReference type="OrthoDB" id="10274186at2759"/>
<evidence type="ECO:0000313" key="2">
    <source>
        <dbReference type="EMBL" id="KNB02370.1"/>
    </source>
</evidence>
<dbReference type="AlphaFoldDB" id="A0A0J9USX3"/>
<keyword evidence="1" id="KW-0472">Membrane</keyword>
<dbReference type="GeneID" id="28959726"/>
<dbReference type="Proteomes" id="UP000009097">
    <property type="component" value="Unassembled WGS sequence"/>
</dbReference>
<evidence type="ECO:0000313" key="3">
    <source>
        <dbReference type="Proteomes" id="UP000009097"/>
    </source>
</evidence>
<sequence>MSIPPCLISNSSGCKRWFSLSKHPKKAVSLSDVVHGCATVQVAFVSRQFVVGWAFLICLSGCVIAFLWPCHVGVVLCASSVLRCRVVFVIVCSCRFNAIRRLSTLG</sequence>
<feature type="transmembrane region" description="Helical" evidence="1">
    <location>
        <begin position="80"/>
        <end position="98"/>
    </location>
</feature>
<dbReference type="RefSeq" id="XP_018240415.1">
    <property type="nucleotide sequence ID" value="XM_018399185.1"/>
</dbReference>
<name>A0A0J9USX3_FUSO4</name>
<proteinExistence type="predicted"/>
<keyword evidence="1" id="KW-1133">Transmembrane helix</keyword>
<organism evidence="2 3">
    <name type="scientific">Fusarium oxysporum f. sp. lycopersici (strain 4287 / CBS 123668 / FGSC 9935 / NRRL 34936)</name>
    <name type="common">Fusarium vascular wilt of tomato</name>
    <dbReference type="NCBI Taxonomy" id="426428"/>
    <lineage>
        <taxon>Eukaryota</taxon>
        <taxon>Fungi</taxon>
        <taxon>Dikarya</taxon>
        <taxon>Ascomycota</taxon>
        <taxon>Pezizomycotina</taxon>
        <taxon>Sordariomycetes</taxon>
        <taxon>Hypocreomycetidae</taxon>
        <taxon>Hypocreales</taxon>
        <taxon>Nectriaceae</taxon>
        <taxon>Fusarium</taxon>
        <taxon>Fusarium oxysporum species complex</taxon>
    </lineage>
</organism>
<evidence type="ECO:0000256" key="1">
    <source>
        <dbReference type="SAM" id="Phobius"/>
    </source>
</evidence>
<reference evidence="2" key="1">
    <citation type="submission" date="2007-04" db="EMBL/GenBank/DDBJ databases">
        <authorList>
            <consortium name="The Broad Institute Genome Sequencing Platform"/>
            <person name="Birren B."/>
            <person name="Lander E."/>
            <person name="Galagan J."/>
            <person name="Nusbaum C."/>
            <person name="Devon K."/>
            <person name="Ma L.-J."/>
            <person name="Jaffe D."/>
            <person name="Butler J."/>
            <person name="Alvarez P."/>
            <person name="Gnerre S."/>
            <person name="Grabherr M."/>
            <person name="Kleber M."/>
            <person name="Mauceli E."/>
            <person name="Brockman W."/>
            <person name="MacCallum I.A."/>
            <person name="Young S."/>
            <person name="LaButti K."/>
            <person name="DeCaprio D."/>
            <person name="Crawford M."/>
            <person name="Koehrsen M."/>
            <person name="Engels R."/>
            <person name="Montgomery P."/>
            <person name="Pearson M."/>
            <person name="Howarth C."/>
            <person name="Larson L."/>
            <person name="White J."/>
            <person name="O'Leary S."/>
            <person name="Kodira C."/>
            <person name="Zeng Q."/>
            <person name="Yandava C."/>
            <person name="Alvarado L."/>
            <person name="Kistler C."/>
            <person name="Shim W.-B."/>
            <person name="Kang S."/>
            <person name="Woloshuk C."/>
        </authorList>
    </citation>
    <scope>NUCLEOTIDE SEQUENCE</scope>
    <source>
        <strain evidence="2">4287</strain>
    </source>
</reference>
<accession>A0A0J9USX3</accession>
<protein>
    <recommendedName>
        <fullName evidence="4">Transmembrane protein</fullName>
    </recommendedName>
</protein>
<reference evidence="2" key="2">
    <citation type="journal article" date="2010" name="Nature">
        <title>Comparative genomics reveals mobile pathogenicity chromosomes in Fusarium.</title>
        <authorList>
            <person name="Ma L.J."/>
            <person name="van der Does H.C."/>
            <person name="Borkovich K.A."/>
            <person name="Coleman J.J."/>
            <person name="Daboussi M.J."/>
            <person name="Di Pietro A."/>
            <person name="Dufresne M."/>
            <person name="Freitag M."/>
            <person name="Grabherr M."/>
            <person name="Henrissat B."/>
            <person name="Houterman P.M."/>
            <person name="Kang S."/>
            <person name="Shim W.B."/>
            <person name="Woloshuk C."/>
            <person name="Xie X."/>
            <person name="Xu J.R."/>
            <person name="Antoniw J."/>
            <person name="Baker S.E."/>
            <person name="Bluhm B.H."/>
            <person name="Breakspear A."/>
            <person name="Brown D.W."/>
            <person name="Butchko R.A."/>
            <person name="Chapman S."/>
            <person name="Coulson R."/>
            <person name="Coutinho P.M."/>
            <person name="Danchin E.G."/>
            <person name="Diener A."/>
            <person name="Gale L.R."/>
            <person name="Gardiner D.M."/>
            <person name="Goff S."/>
            <person name="Hammond-Kosack K.E."/>
            <person name="Hilburn K."/>
            <person name="Hua-Van A."/>
            <person name="Jonkers W."/>
            <person name="Kazan K."/>
            <person name="Kodira C.D."/>
            <person name="Koehrsen M."/>
            <person name="Kumar L."/>
            <person name="Lee Y.H."/>
            <person name="Li L."/>
            <person name="Manners J.M."/>
            <person name="Miranda-Saavedra D."/>
            <person name="Mukherjee M."/>
            <person name="Park G."/>
            <person name="Park J."/>
            <person name="Park S.Y."/>
            <person name="Proctor R.H."/>
            <person name="Regev A."/>
            <person name="Ruiz-Roldan M.C."/>
            <person name="Sain D."/>
            <person name="Sakthikumar S."/>
            <person name="Sykes S."/>
            <person name="Schwartz D.C."/>
            <person name="Turgeon B.G."/>
            <person name="Wapinski I."/>
            <person name="Yoder O."/>
            <person name="Young S."/>
            <person name="Zeng Q."/>
            <person name="Zhou S."/>
            <person name="Galagan J."/>
            <person name="Cuomo C.A."/>
            <person name="Kistler H.C."/>
            <person name="Rep M."/>
        </authorList>
    </citation>
    <scope>NUCLEOTIDE SEQUENCE [LARGE SCALE GENOMIC DNA]</scope>
    <source>
        <strain evidence="2">4287</strain>
    </source>
</reference>